<dbReference type="Pfam" id="PF04203">
    <property type="entry name" value="Sortase"/>
    <property type="match status" value="1"/>
</dbReference>
<organism evidence="3 4">
    <name type="scientific">Jiangella asiatica</name>
    <dbReference type="NCBI Taxonomy" id="2530372"/>
    <lineage>
        <taxon>Bacteria</taxon>
        <taxon>Bacillati</taxon>
        <taxon>Actinomycetota</taxon>
        <taxon>Actinomycetes</taxon>
        <taxon>Jiangellales</taxon>
        <taxon>Jiangellaceae</taxon>
        <taxon>Jiangella</taxon>
    </lineage>
</organism>
<dbReference type="AlphaFoldDB" id="A0A4R5DED0"/>
<protein>
    <submittedName>
        <fullName evidence="3">Class F sortase</fullName>
    </submittedName>
</protein>
<comment type="caution">
    <text evidence="3">The sequence shown here is derived from an EMBL/GenBank/DDBJ whole genome shotgun (WGS) entry which is preliminary data.</text>
</comment>
<gene>
    <name evidence="3" type="ORF">E1269_09260</name>
</gene>
<dbReference type="SUPFAM" id="SSF63817">
    <property type="entry name" value="Sortase"/>
    <property type="match status" value="1"/>
</dbReference>
<dbReference type="InParanoid" id="A0A4R5DED0"/>
<evidence type="ECO:0000256" key="2">
    <source>
        <dbReference type="SAM" id="MobiDB-lite"/>
    </source>
</evidence>
<dbReference type="Proteomes" id="UP000294739">
    <property type="component" value="Unassembled WGS sequence"/>
</dbReference>
<sequence length="226" mass="22712">MIRWLTGSGVGRAVACAGVAAGIAMLAAGVTQLASPADSRGGERIVAERSNTDMPVRSPSTPSTAVPAHPPAPAAQVTAAAAPTVLTMAGQDIPLEPVSMLPDGSMELPAPPHVGGWWAPGAAPGDPAGTVVVAGHVDTAEHGAGIFAHLAGLPVGEPISVATTDGQVHRYIVSDLIHVHKDDLPADVFSRAGPRRLAVITCTGPFDDDGGGYSQNLVVLARPDTG</sequence>
<dbReference type="InterPro" id="IPR005754">
    <property type="entry name" value="Sortase"/>
</dbReference>
<dbReference type="OrthoDB" id="525039at2"/>
<keyword evidence="1" id="KW-0378">Hydrolase</keyword>
<feature type="region of interest" description="Disordered" evidence="2">
    <location>
        <begin position="48"/>
        <end position="71"/>
    </location>
</feature>
<dbReference type="GO" id="GO:0016787">
    <property type="term" value="F:hydrolase activity"/>
    <property type="evidence" value="ECO:0007669"/>
    <property type="project" value="UniProtKB-KW"/>
</dbReference>
<proteinExistence type="predicted"/>
<keyword evidence="4" id="KW-1185">Reference proteome</keyword>
<dbReference type="Gene3D" id="2.40.260.10">
    <property type="entry name" value="Sortase"/>
    <property type="match status" value="1"/>
</dbReference>
<reference evidence="3 4" key="1">
    <citation type="submission" date="2019-03" db="EMBL/GenBank/DDBJ databases">
        <title>Draft genome sequences of novel Actinobacteria.</title>
        <authorList>
            <person name="Sahin N."/>
            <person name="Ay H."/>
            <person name="Saygin H."/>
        </authorList>
    </citation>
    <scope>NUCLEOTIDE SEQUENCE [LARGE SCALE GENOMIC DNA]</scope>
    <source>
        <strain evidence="3 4">5K138</strain>
    </source>
</reference>
<dbReference type="InterPro" id="IPR023365">
    <property type="entry name" value="Sortase_dom-sf"/>
</dbReference>
<feature type="compositionally biased region" description="Low complexity" evidence="2">
    <location>
        <begin position="55"/>
        <end position="67"/>
    </location>
</feature>
<evidence type="ECO:0000313" key="3">
    <source>
        <dbReference type="EMBL" id="TDE11447.1"/>
    </source>
</evidence>
<dbReference type="CDD" id="cd05829">
    <property type="entry name" value="Sortase_F"/>
    <property type="match status" value="1"/>
</dbReference>
<evidence type="ECO:0000313" key="4">
    <source>
        <dbReference type="Proteomes" id="UP000294739"/>
    </source>
</evidence>
<dbReference type="EMBL" id="SMKZ01000010">
    <property type="protein sequence ID" value="TDE11447.1"/>
    <property type="molecule type" value="Genomic_DNA"/>
</dbReference>
<evidence type="ECO:0000256" key="1">
    <source>
        <dbReference type="ARBA" id="ARBA00022801"/>
    </source>
</evidence>
<name>A0A4R5DED0_9ACTN</name>
<dbReference type="InterPro" id="IPR042001">
    <property type="entry name" value="Sortase_F"/>
</dbReference>
<accession>A0A4R5DED0</accession>